<dbReference type="AlphaFoldDB" id="A0AA39TRQ8"/>
<feature type="signal peptide" evidence="2">
    <location>
        <begin position="1"/>
        <end position="17"/>
    </location>
</feature>
<feature type="chain" id="PRO_5041327272" description="chitinase" evidence="2">
    <location>
        <begin position="18"/>
        <end position="393"/>
    </location>
</feature>
<comment type="caution">
    <text evidence="4">The sequence shown here is derived from an EMBL/GenBank/DDBJ whole genome shotgun (WGS) entry which is preliminary data.</text>
</comment>
<dbReference type="InterPro" id="IPR001223">
    <property type="entry name" value="Glyco_hydro18_cat"/>
</dbReference>
<dbReference type="InterPro" id="IPR050314">
    <property type="entry name" value="Glycosyl_Hydrlase_18"/>
</dbReference>
<dbReference type="FunFam" id="3.20.20.80:FF:000159">
    <property type="entry name" value="Class V chitinase, putative"/>
    <property type="match status" value="1"/>
</dbReference>
<sequence>MRLGWSFILRGMSLALATEIAARPSPRCVMYLTGQHPITPPIDQLGHVTHVALAFMRSETFNDPDRSDWPLFLTVDQTRPKFLRDTKVMIAIGGWGDTAGFAEAALTDETRKNFAENVARMVKATGADGVDIDWEYPGGNGEDYKKVPNASKAWELTAYPLLLAALRAALGPSKILSAAVPGLPRDMLAFSSQTLPHIMRHLDFLNIMTYDMMNRRDTITKHHTGIKLSLEAVDAYIANGARPADINLGFAFYTKYILTEHDACAGGSAVGCPTLLLEDPETGADLGRTGGFSWHDEVPGDVRESFEQALKLGRYDEEGGGYYYWDGDRDIWWTFDNADAIQRKFPLVVERKGLGGVFAWGLGEDAPAYEHLAAVSEGLGGLKDKGAGRKVEL</sequence>
<dbReference type="SMART" id="SM00636">
    <property type="entry name" value="Glyco_18"/>
    <property type="match status" value="1"/>
</dbReference>
<organism evidence="4 5">
    <name type="scientific">Bombardia bombarda</name>
    <dbReference type="NCBI Taxonomy" id="252184"/>
    <lineage>
        <taxon>Eukaryota</taxon>
        <taxon>Fungi</taxon>
        <taxon>Dikarya</taxon>
        <taxon>Ascomycota</taxon>
        <taxon>Pezizomycotina</taxon>
        <taxon>Sordariomycetes</taxon>
        <taxon>Sordariomycetidae</taxon>
        <taxon>Sordariales</taxon>
        <taxon>Lasiosphaeriaceae</taxon>
        <taxon>Bombardia</taxon>
    </lineage>
</organism>
<evidence type="ECO:0000313" key="5">
    <source>
        <dbReference type="Proteomes" id="UP001174934"/>
    </source>
</evidence>
<keyword evidence="5" id="KW-1185">Reference proteome</keyword>
<dbReference type="PANTHER" id="PTHR11177">
    <property type="entry name" value="CHITINASE"/>
    <property type="match status" value="1"/>
</dbReference>
<dbReference type="GO" id="GO:0005975">
    <property type="term" value="P:carbohydrate metabolic process"/>
    <property type="evidence" value="ECO:0007669"/>
    <property type="project" value="InterPro"/>
</dbReference>
<evidence type="ECO:0000259" key="3">
    <source>
        <dbReference type="PROSITE" id="PS51910"/>
    </source>
</evidence>
<dbReference type="PANTHER" id="PTHR11177:SF378">
    <property type="entry name" value="CHITINASE"/>
    <property type="match status" value="1"/>
</dbReference>
<reference evidence="4" key="1">
    <citation type="submission" date="2023-06" db="EMBL/GenBank/DDBJ databases">
        <title>Genome-scale phylogeny and comparative genomics of the fungal order Sordariales.</title>
        <authorList>
            <consortium name="Lawrence Berkeley National Laboratory"/>
            <person name="Hensen N."/>
            <person name="Bonometti L."/>
            <person name="Westerberg I."/>
            <person name="Brannstrom I.O."/>
            <person name="Guillou S."/>
            <person name="Cros-Aarteil S."/>
            <person name="Calhoun S."/>
            <person name="Haridas S."/>
            <person name="Kuo A."/>
            <person name="Mondo S."/>
            <person name="Pangilinan J."/>
            <person name="Riley R."/>
            <person name="LaButti K."/>
            <person name="Andreopoulos B."/>
            <person name="Lipzen A."/>
            <person name="Chen C."/>
            <person name="Yanf M."/>
            <person name="Daum C."/>
            <person name="Ng V."/>
            <person name="Clum A."/>
            <person name="Steindorff A."/>
            <person name="Ohm R."/>
            <person name="Martin F."/>
            <person name="Silar P."/>
            <person name="Natvig D."/>
            <person name="Lalanne C."/>
            <person name="Gautier V."/>
            <person name="Ament-velasquez S.L."/>
            <person name="Kruys A."/>
            <person name="Hutchinson M.I."/>
            <person name="Powell A.J."/>
            <person name="Barry K."/>
            <person name="Miller A.N."/>
            <person name="Grigoriev I.V."/>
            <person name="Debuchy R."/>
            <person name="Gladieux P."/>
            <person name="Thoren M.H."/>
            <person name="Johannesson H."/>
        </authorList>
    </citation>
    <scope>NUCLEOTIDE SEQUENCE</scope>
    <source>
        <strain evidence="4">SMH3391-2</strain>
    </source>
</reference>
<dbReference type="GO" id="GO:0006032">
    <property type="term" value="P:chitin catabolic process"/>
    <property type="evidence" value="ECO:0007669"/>
    <property type="project" value="TreeGrafter"/>
</dbReference>
<dbReference type="InterPro" id="IPR017853">
    <property type="entry name" value="GH"/>
</dbReference>
<name>A0AA39TRQ8_9PEZI</name>
<dbReference type="Proteomes" id="UP001174934">
    <property type="component" value="Unassembled WGS sequence"/>
</dbReference>
<accession>A0AA39TRQ8</accession>
<evidence type="ECO:0000256" key="1">
    <source>
        <dbReference type="ARBA" id="ARBA00012729"/>
    </source>
</evidence>
<keyword evidence="2" id="KW-0732">Signal</keyword>
<dbReference type="SUPFAM" id="SSF51445">
    <property type="entry name" value="(Trans)glycosidases"/>
    <property type="match status" value="1"/>
</dbReference>
<feature type="domain" description="GH18" evidence="3">
    <location>
        <begin position="26"/>
        <end position="382"/>
    </location>
</feature>
<dbReference type="PROSITE" id="PS51910">
    <property type="entry name" value="GH18_2"/>
    <property type="match status" value="1"/>
</dbReference>
<evidence type="ECO:0000256" key="2">
    <source>
        <dbReference type="SAM" id="SignalP"/>
    </source>
</evidence>
<dbReference type="InterPro" id="IPR011583">
    <property type="entry name" value="Chitinase_II/V-like_cat"/>
</dbReference>
<dbReference type="GO" id="GO:0008843">
    <property type="term" value="F:endochitinase activity"/>
    <property type="evidence" value="ECO:0007669"/>
    <property type="project" value="UniProtKB-EC"/>
</dbReference>
<dbReference type="GO" id="GO:0005576">
    <property type="term" value="C:extracellular region"/>
    <property type="evidence" value="ECO:0007669"/>
    <property type="project" value="TreeGrafter"/>
</dbReference>
<protein>
    <recommendedName>
        <fullName evidence="1">chitinase</fullName>
        <ecNumber evidence="1">3.2.1.14</ecNumber>
    </recommendedName>
</protein>
<dbReference type="Pfam" id="PF00704">
    <property type="entry name" value="Glyco_hydro_18"/>
    <property type="match status" value="1"/>
</dbReference>
<evidence type="ECO:0000313" key="4">
    <source>
        <dbReference type="EMBL" id="KAK0610532.1"/>
    </source>
</evidence>
<dbReference type="EMBL" id="JAULSR010000010">
    <property type="protein sequence ID" value="KAK0610532.1"/>
    <property type="molecule type" value="Genomic_DNA"/>
</dbReference>
<dbReference type="Gene3D" id="3.20.20.80">
    <property type="entry name" value="Glycosidases"/>
    <property type="match status" value="1"/>
</dbReference>
<gene>
    <name evidence="4" type="ORF">B0T17DRAFT_117250</name>
</gene>
<dbReference type="EC" id="3.2.1.14" evidence="1"/>
<proteinExistence type="predicted"/>
<dbReference type="GO" id="GO:0008061">
    <property type="term" value="F:chitin binding"/>
    <property type="evidence" value="ECO:0007669"/>
    <property type="project" value="InterPro"/>
</dbReference>